<reference evidence="1" key="1">
    <citation type="book" date="2014" name="THE 24TH EUROPEAN CONGRESS OF CLINICAL MICROBIOLOGY AND INFECTIOUS DISEASES" publisher="ECCMID 2014" city="Barcelona, Spain">
        <title>Identification of resistance genes in three multidrug-resistant Bacteroides fragilis isolates by whole genome sequencing.</title>
        <editorList>
            <person name="Unknown"/>
            <person name="A."/>
        </editorList>
        <authorList>
            <person name="Sydenham T.V."/>
            <person name="Hasman H."/>
            <person name="Wang M."/>
            <person name="Soki J."/>
            <person name="Nagy E."/>
            <person name="Justesen U.S."/>
        </authorList>
    </citation>
    <scope>NUCLEOTIDE SEQUENCE</scope>
    <source>
        <strain evidence="1">DCMOUH0018B</strain>
    </source>
</reference>
<evidence type="ECO:0000313" key="1">
    <source>
        <dbReference type="EMBL" id="KFX72797.1"/>
    </source>
</evidence>
<protein>
    <submittedName>
        <fullName evidence="1">Uncharacterized protein</fullName>
    </submittedName>
</protein>
<organism evidence="1">
    <name type="scientific">Bacteroides fragilis</name>
    <dbReference type="NCBI Taxonomy" id="817"/>
    <lineage>
        <taxon>Bacteria</taxon>
        <taxon>Pseudomonadati</taxon>
        <taxon>Bacteroidota</taxon>
        <taxon>Bacteroidia</taxon>
        <taxon>Bacteroidales</taxon>
        <taxon>Bacteroidaceae</taxon>
        <taxon>Bacteroides</taxon>
    </lineage>
</organism>
<accession>A0A0I9S561</accession>
<proteinExistence type="predicted"/>
<name>A0A0I9S561_BACFG</name>
<sequence>MSIYSVNCRQSYNIYYKYNKRKQFDSKQIRSTSVLSSSDIQEDVTKLYIQKKYYKDTETNCCEESMIQVWMGYYGTQYPGILL</sequence>
<reference evidence="1" key="2">
    <citation type="submission" date="2014-07" db="EMBL/GenBank/DDBJ databases">
        <title>Genetics and epidemiology of antimicrobial resistance in B. fragilis group.</title>
        <authorList>
            <person name="Sydenham T.V."/>
            <person name="Hasman H."/>
            <person name="Kemp M."/>
            <person name="Justesen U.S."/>
        </authorList>
    </citation>
    <scope>NUCLEOTIDE SEQUENCE [LARGE SCALE GENOMIC DNA]</scope>
    <source>
        <strain evidence="1">DCMOUH0018B</strain>
    </source>
</reference>
<comment type="caution">
    <text evidence="1">The sequence shown here is derived from an EMBL/GenBank/DDBJ whole genome shotgun (WGS) entry which is preliminary data.</text>
</comment>
<dbReference type="AlphaFoldDB" id="A0A0I9S561"/>
<dbReference type="EMBL" id="JMZZ02000225">
    <property type="protein sequence ID" value="KFX72797.1"/>
    <property type="molecule type" value="Genomic_DNA"/>
</dbReference>
<dbReference type="PATRIC" id="fig|817.53.peg.4299"/>
<gene>
    <name evidence="1" type="ORF">EE52_0220825</name>
</gene>